<sequence length="61" mass="7280">MNDKPHYLLPIFAIGKYYKQNDKTLLSLSIRVHHQLCGAYHVSHFINELQIMINEHKFIKE</sequence>
<dbReference type="InterPro" id="IPR023213">
    <property type="entry name" value="CAT-like_dom_sf"/>
</dbReference>
<gene>
    <name evidence="1" type="ORF">DXB93_01150</name>
</gene>
<evidence type="ECO:0000313" key="1">
    <source>
        <dbReference type="EMBL" id="RGD87389.1"/>
    </source>
</evidence>
<protein>
    <submittedName>
        <fullName evidence="1">Uncharacterized protein</fullName>
    </submittedName>
</protein>
<dbReference type="InterPro" id="IPR001707">
    <property type="entry name" value="Cmp_AcTrfase"/>
</dbReference>
<dbReference type="SUPFAM" id="SSF52777">
    <property type="entry name" value="CoA-dependent acyltransferases"/>
    <property type="match status" value="1"/>
</dbReference>
<proteinExistence type="predicted"/>
<dbReference type="Pfam" id="PF00302">
    <property type="entry name" value="CAT"/>
    <property type="match status" value="1"/>
</dbReference>
<name>A0A3E3AHW9_9FIRM</name>
<dbReference type="PANTHER" id="PTHR38474">
    <property type="entry name" value="SLR0299 PROTEIN"/>
    <property type="match status" value="1"/>
</dbReference>
<organism evidence="1 2">
    <name type="scientific">Thomasclavelia ramosa</name>
    <dbReference type="NCBI Taxonomy" id="1547"/>
    <lineage>
        <taxon>Bacteria</taxon>
        <taxon>Bacillati</taxon>
        <taxon>Bacillota</taxon>
        <taxon>Erysipelotrichia</taxon>
        <taxon>Erysipelotrichales</taxon>
        <taxon>Coprobacillaceae</taxon>
        <taxon>Thomasclavelia</taxon>
    </lineage>
</organism>
<reference evidence="1 2" key="1">
    <citation type="submission" date="2018-08" db="EMBL/GenBank/DDBJ databases">
        <title>A genome reference for cultivated species of the human gut microbiota.</title>
        <authorList>
            <person name="Zou Y."/>
            <person name="Xue W."/>
            <person name="Luo G."/>
        </authorList>
    </citation>
    <scope>NUCLEOTIDE SEQUENCE [LARGE SCALE GENOMIC DNA]</scope>
    <source>
        <strain evidence="1 2">OM06-4</strain>
    </source>
</reference>
<dbReference type="AlphaFoldDB" id="A0A3E3AHW9"/>
<evidence type="ECO:0000313" key="2">
    <source>
        <dbReference type="Proteomes" id="UP000261032"/>
    </source>
</evidence>
<dbReference type="GO" id="GO:0008811">
    <property type="term" value="F:chloramphenicol O-acetyltransferase activity"/>
    <property type="evidence" value="ECO:0007669"/>
    <property type="project" value="InterPro"/>
</dbReference>
<dbReference type="Proteomes" id="UP000261032">
    <property type="component" value="Unassembled WGS sequence"/>
</dbReference>
<dbReference type="RefSeq" id="WP_081446388.1">
    <property type="nucleotide sequence ID" value="NZ_AP031443.1"/>
</dbReference>
<accession>A0A3E3AHW9</accession>
<dbReference type="PANTHER" id="PTHR38474:SF1">
    <property type="entry name" value="SLR0299 PROTEIN"/>
    <property type="match status" value="1"/>
</dbReference>
<dbReference type="EMBL" id="QUSL01000001">
    <property type="protein sequence ID" value="RGD87389.1"/>
    <property type="molecule type" value="Genomic_DNA"/>
</dbReference>
<comment type="caution">
    <text evidence="1">The sequence shown here is derived from an EMBL/GenBank/DDBJ whole genome shotgun (WGS) entry which is preliminary data.</text>
</comment>
<dbReference type="Gene3D" id="3.30.559.10">
    <property type="entry name" value="Chloramphenicol acetyltransferase-like domain"/>
    <property type="match status" value="1"/>
</dbReference>